<feature type="transmembrane region" description="Helical" evidence="6">
    <location>
        <begin position="87"/>
        <end position="108"/>
    </location>
</feature>
<dbReference type="KEGG" id="erl:AOC36_05570"/>
<dbReference type="PIRSF" id="PIRSF006483">
    <property type="entry name" value="Membrane_protein_YitT"/>
    <property type="match status" value="1"/>
</dbReference>
<dbReference type="InterPro" id="IPR003740">
    <property type="entry name" value="YitT"/>
</dbReference>
<dbReference type="PANTHER" id="PTHR33545:SF5">
    <property type="entry name" value="UPF0750 MEMBRANE PROTEIN YITT"/>
    <property type="match status" value="1"/>
</dbReference>
<dbReference type="AlphaFoldDB" id="A0A120JTN8"/>
<keyword evidence="5 6" id="KW-0472">Membrane</keyword>
<dbReference type="STRING" id="1514105.AOC36_05570"/>
<dbReference type="InterPro" id="IPR051461">
    <property type="entry name" value="UPF0750_membrane"/>
</dbReference>
<gene>
    <name evidence="8" type="ORF">AOC36_05570</name>
</gene>
<feature type="transmembrane region" description="Helical" evidence="6">
    <location>
        <begin position="114"/>
        <end position="136"/>
    </location>
</feature>
<dbReference type="Pfam" id="PF10035">
    <property type="entry name" value="DUF2179"/>
    <property type="match status" value="1"/>
</dbReference>
<evidence type="ECO:0000256" key="3">
    <source>
        <dbReference type="ARBA" id="ARBA00022692"/>
    </source>
</evidence>
<dbReference type="Proteomes" id="UP000063781">
    <property type="component" value="Chromosome"/>
</dbReference>
<evidence type="ECO:0000256" key="2">
    <source>
        <dbReference type="ARBA" id="ARBA00022475"/>
    </source>
</evidence>
<accession>A0A120JTN8</accession>
<keyword evidence="2" id="KW-1003">Cell membrane</keyword>
<dbReference type="Gene3D" id="3.30.70.120">
    <property type="match status" value="1"/>
</dbReference>
<dbReference type="RefSeq" id="WP_067632280.1">
    <property type="nucleotide sequence ID" value="NZ_CP013213.1"/>
</dbReference>
<dbReference type="Pfam" id="PF02588">
    <property type="entry name" value="YitT_membrane"/>
    <property type="match status" value="1"/>
</dbReference>
<dbReference type="PANTHER" id="PTHR33545">
    <property type="entry name" value="UPF0750 MEMBRANE PROTEIN YITT-RELATED"/>
    <property type="match status" value="1"/>
</dbReference>
<dbReference type="InterPro" id="IPR015867">
    <property type="entry name" value="N-reg_PII/ATP_PRibTrfase_C"/>
</dbReference>
<keyword evidence="9" id="KW-1185">Reference proteome</keyword>
<evidence type="ECO:0000256" key="4">
    <source>
        <dbReference type="ARBA" id="ARBA00022989"/>
    </source>
</evidence>
<evidence type="ECO:0000256" key="6">
    <source>
        <dbReference type="SAM" id="Phobius"/>
    </source>
</evidence>
<keyword evidence="3 6" id="KW-0812">Transmembrane</keyword>
<evidence type="ECO:0000259" key="7">
    <source>
        <dbReference type="Pfam" id="PF10035"/>
    </source>
</evidence>
<sequence>MTKHKLIPSISSTNIVGIVLSSLMSSFAIVNFVRPAHLVPAGVTGLSMLVQREVLELLNVNLSFGVIYLFINVSILLFVFKHLGKQFVILSLLHVVLTSFFSDILPVYQLAHEPVLLAIFGGVVNGLAISVALKVGGSTGGTDFIAIFFSTVKNRPMWDKIMIFNMSMLIYNGWRSNWELSLYSIIYQFISTEILTKNHDRYKLSSLHIITDQPEVVSQAILSIVRHGITEFQGKGVYSQKDKTMLYMVVNSFEIRPVVKAIKDADAKAFIEIASVDRIEGNYRQKPLD</sequence>
<dbReference type="GO" id="GO:0005886">
    <property type="term" value="C:plasma membrane"/>
    <property type="evidence" value="ECO:0007669"/>
    <property type="project" value="UniProtKB-SubCell"/>
</dbReference>
<comment type="subcellular location">
    <subcellularLocation>
        <location evidence="1">Cell membrane</location>
        <topology evidence="1">Multi-pass membrane protein</topology>
    </subcellularLocation>
</comment>
<feature type="domain" description="DUF2179" evidence="7">
    <location>
        <begin position="227"/>
        <end position="281"/>
    </location>
</feature>
<dbReference type="InterPro" id="IPR019264">
    <property type="entry name" value="DUF2179"/>
</dbReference>
<protein>
    <recommendedName>
        <fullName evidence="7">DUF2179 domain-containing protein</fullName>
    </recommendedName>
</protein>
<feature type="transmembrane region" description="Helical" evidence="6">
    <location>
        <begin position="62"/>
        <end position="80"/>
    </location>
</feature>
<reference evidence="8 9" key="1">
    <citation type="submission" date="2015-10" db="EMBL/GenBank/DDBJ databases">
        <title>Erysipelothrix larvae sp. LV19 isolated from the larval gut of the rhinoceros beetle, Trypoxylus dichotomus.</title>
        <authorList>
            <person name="Lim S."/>
            <person name="Kim B.-C."/>
        </authorList>
    </citation>
    <scope>NUCLEOTIDE SEQUENCE [LARGE SCALE GENOMIC DNA]</scope>
    <source>
        <strain evidence="8 9">LV19</strain>
    </source>
</reference>
<keyword evidence="4 6" id="KW-1133">Transmembrane helix</keyword>
<evidence type="ECO:0000256" key="5">
    <source>
        <dbReference type="ARBA" id="ARBA00023136"/>
    </source>
</evidence>
<dbReference type="OrthoDB" id="9779786at2"/>
<feature type="transmembrane region" description="Helical" evidence="6">
    <location>
        <begin position="12"/>
        <end position="33"/>
    </location>
</feature>
<dbReference type="CDD" id="cd16380">
    <property type="entry name" value="YitT_C"/>
    <property type="match status" value="1"/>
</dbReference>
<proteinExistence type="predicted"/>
<organism evidence="8 9">
    <name type="scientific">Erysipelothrix larvae</name>
    <dbReference type="NCBI Taxonomy" id="1514105"/>
    <lineage>
        <taxon>Bacteria</taxon>
        <taxon>Bacillati</taxon>
        <taxon>Bacillota</taxon>
        <taxon>Erysipelotrichia</taxon>
        <taxon>Erysipelotrichales</taxon>
        <taxon>Erysipelotrichaceae</taxon>
        <taxon>Erysipelothrix</taxon>
    </lineage>
</organism>
<dbReference type="EMBL" id="CP013213">
    <property type="protein sequence ID" value="AMC93465.1"/>
    <property type="molecule type" value="Genomic_DNA"/>
</dbReference>
<evidence type="ECO:0000313" key="8">
    <source>
        <dbReference type="EMBL" id="AMC93465.1"/>
    </source>
</evidence>
<evidence type="ECO:0000313" key="9">
    <source>
        <dbReference type="Proteomes" id="UP000063781"/>
    </source>
</evidence>
<name>A0A120JTN8_9FIRM</name>
<evidence type="ECO:0000256" key="1">
    <source>
        <dbReference type="ARBA" id="ARBA00004651"/>
    </source>
</evidence>